<sequence>MKQVLSRQEIDQRVAVLKRFKALLQEQRKKFSDYLVVLETQERSIHEENIDALVHHTELEQSIIGDIFTIQKVIDPIEEMYRLGMPDKDDTEVVRLKSDLNKLQSQVIDQNQKNRELLQSRMADLRQEMISIKPDYRYSKQALSKQEISASLVDISI</sequence>
<evidence type="ECO:0000256" key="1">
    <source>
        <dbReference type="SAM" id="Coils"/>
    </source>
</evidence>
<organism evidence="2">
    <name type="scientific">Treponema denticola H-22</name>
    <dbReference type="NCBI Taxonomy" id="999432"/>
    <lineage>
        <taxon>Bacteria</taxon>
        <taxon>Pseudomonadati</taxon>
        <taxon>Spirochaetota</taxon>
        <taxon>Spirochaetia</taxon>
        <taxon>Spirochaetales</taxon>
        <taxon>Treponemataceae</taxon>
        <taxon>Treponema</taxon>
    </lineage>
</organism>
<dbReference type="InterPro" id="IPR036679">
    <property type="entry name" value="FlgN-like_sf"/>
</dbReference>
<evidence type="ECO:0008006" key="3">
    <source>
        <dbReference type="Google" id="ProtNLM"/>
    </source>
</evidence>
<accession>A0A0E2E3S7</accession>
<dbReference type="EMBL" id="AGDV01000012">
    <property type="protein sequence ID" value="EMB33187.1"/>
    <property type="molecule type" value="Genomic_DNA"/>
</dbReference>
<proteinExistence type="predicted"/>
<dbReference type="HOGENOM" id="CLU_1677080_0_0_12"/>
<dbReference type="GO" id="GO:0044780">
    <property type="term" value="P:bacterial-type flagellum assembly"/>
    <property type="evidence" value="ECO:0007669"/>
    <property type="project" value="InterPro"/>
</dbReference>
<comment type="caution">
    <text evidence="2">The sequence shown here is derived from an EMBL/GenBank/DDBJ whole genome shotgun (WGS) entry which is preliminary data.</text>
</comment>
<gene>
    <name evidence="2" type="ORF">HMPREF9726_01548</name>
</gene>
<keyword evidence="1" id="KW-0175">Coiled coil</keyword>
<feature type="coiled-coil region" evidence="1">
    <location>
        <begin position="93"/>
        <end position="128"/>
    </location>
</feature>
<dbReference type="AlphaFoldDB" id="A0A0E2E3S7"/>
<name>A0A0E2E3S7_TREDN</name>
<protein>
    <recommendedName>
        <fullName evidence="3">FlgN protein</fullName>
    </recommendedName>
</protein>
<dbReference type="SUPFAM" id="SSF140566">
    <property type="entry name" value="FlgN-like"/>
    <property type="match status" value="1"/>
</dbReference>
<dbReference type="Proteomes" id="UP000011705">
    <property type="component" value="Chromosome"/>
</dbReference>
<dbReference type="PATRIC" id="fig|999432.5.peg.1604"/>
<evidence type="ECO:0000313" key="2">
    <source>
        <dbReference type="EMBL" id="EMB33187.1"/>
    </source>
</evidence>
<reference evidence="2" key="1">
    <citation type="submission" date="2012-01" db="EMBL/GenBank/DDBJ databases">
        <title>The Genome Sequence of Treponema denticola H-22.</title>
        <authorList>
            <consortium name="The Broad Institute Genome Sequencing Platform"/>
            <person name="Earl A."/>
            <person name="Ward D."/>
            <person name="Feldgarden M."/>
            <person name="Gevers D."/>
            <person name="Blanton J.M."/>
            <person name="Fenno C.J."/>
            <person name="Baranova O.V."/>
            <person name="Mathney J."/>
            <person name="Dewhirst F.E."/>
            <person name="Izard J."/>
            <person name="Young S.K."/>
            <person name="Zeng Q."/>
            <person name="Gargeya S."/>
            <person name="Fitzgerald M."/>
            <person name="Haas B."/>
            <person name="Abouelleil A."/>
            <person name="Alvarado L."/>
            <person name="Arachchi H.M."/>
            <person name="Berlin A."/>
            <person name="Chapman S.B."/>
            <person name="Gearin G."/>
            <person name="Goldberg J."/>
            <person name="Griggs A."/>
            <person name="Gujja S."/>
            <person name="Hansen M."/>
            <person name="Heiman D."/>
            <person name="Howarth C."/>
            <person name="Larimer J."/>
            <person name="Lui A."/>
            <person name="MacDonald P.J.P."/>
            <person name="McCowen C."/>
            <person name="Montmayeur A."/>
            <person name="Murphy C."/>
            <person name="Neiman D."/>
            <person name="Pearson M."/>
            <person name="Priest M."/>
            <person name="Roberts A."/>
            <person name="Saif S."/>
            <person name="Shea T."/>
            <person name="Sisk P."/>
            <person name="Stolte C."/>
            <person name="Sykes S."/>
            <person name="Wortman J."/>
            <person name="Nusbaum C."/>
            <person name="Birren B."/>
        </authorList>
    </citation>
    <scope>NUCLEOTIDE SEQUENCE [LARGE SCALE GENOMIC DNA]</scope>
    <source>
        <strain evidence="2">H-22</strain>
    </source>
</reference>
<dbReference type="RefSeq" id="WP_002666706.1">
    <property type="nucleotide sequence ID" value="NZ_CM001795.1"/>
</dbReference>